<dbReference type="SUPFAM" id="SSF55920">
    <property type="entry name" value="Creatinase/aminopeptidase"/>
    <property type="match status" value="1"/>
</dbReference>
<dbReference type="EMBL" id="JALNTZ010003695">
    <property type="protein sequence ID" value="KAJ3616216.1"/>
    <property type="molecule type" value="Genomic_DNA"/>
</dbReference>
<dbReference type="PANTHER" id="PTHR46112">
    <property type="entry name" value="AMINOPEPTIDASE"/>
    <property type="match status" value="1"/>
</dbReference>
<evidence type="ECO:0000313" key="2">
    <source>
        <dbReference type="EMBL" id="KAJ3616216.1"/>
    </source>
</evidence>
<gene>
    <name evidence="2" type="ORF">Zmor_011990</name>
</gene>
<dbReference type="PRINTS" id="PR00599">
    <property type="entry name" value="MAPEPTIDASE"/>
</dbReference>
<organism evidence="2 3">
    <name type="scientific">Zophobas morio</name>
    <dbReference type="NCBI Taxonomy" id="2755281"/>
    <lineage>
        <taxon>Eukaryota</taxon>
        <taxon>Metazoa</taxon>
        <taxon>Ecdysozoa</taxon>
        <taxon>Arthropoda</taxon>
        <taxon>Hexapoda</taxon>
        <taxon>Insecta</taxon>
        <taxon>Pterygota</taxon>
        <taxon>Neoptera</taxon>
        <taxon>Endopterygota</taxon>
        <taxon>Coleoptera</taxon>
        <taxon>Polyphaga</taxon>
        <taxon>Cucujiformia</taxon>
        <taxon>Tenebrionidae</taxon>
        <taxon>Zophobas</taxon>
    </lineage>
</organism>
<dbReference type="Gene3D" id="3.90.230.10">
    <property type="entry name" value="Creatinase/methionine aminopeptidase superfamily"/>
    <property type="match status" value="1"/>
</dbReference>
<reference evidence="2" key="1">
    <citation type="journal article" date="2023" name="G3 (Bethesda)">
        <title>Whole genome assemblies of Zophobas morio and Tenebrio molitor.</title>
        <authorList>
            <person name="Kaur S."/>
            <person name="Stinson S.A."/>
            <person name="diCenzo G.C."/>
        </authorList>
    </citation>
    <scope>NUCLEOTIDE SEQUENCE</scope>
    <source>
        <strain evidence="2">QUZm001</strain>
    </source>
</reference>
<protein>
    <recommendedName>
        <fullName evidence="1">Peptidase M24 domain-containing protein</fullName>
    </recommendedName>
</protein>
<dbReference type="InterPro" id="IPR000994">
    <property type="entry name" value="Pept_M24"/>
</dbReference>
<dbReference type="PANTHER" id="PTHR46112:SF3">
    <property type="entry name" value="AMINOPEPTIDASE YPDF"/>
    <property type="match status" value="1"/>
</dbReference>
<keyword evidence="3" id="KW-1185">Reference proteome</keyword>
<dbReference type="InterPro" id="IPR050659">
    <property type="entry name" value="Peptidase_M24B"/>
</dbReference>
<feature type="domain" description="Peptidase M24" evidence="1">
    <location>
        <begin position="1"/>
        <end position="181"/>
    </location>
</feature>
<dbReference type="AlphaFoldDB" id="A0AA38HG31"/>
<comment type="caution">
    <text evidence="2">The sequence shown here is derived from an EMBL/GenBank/DDBJ whole genome shotgun (WGS) entry which is preliminary data.</text>
</comment>
<evidence type="ECO:0000259" key="1">
    <source>
        <dbReference type="Pfam" id="PF00557"/>
    </source>
</evidence>
<evidence type="ECO:0000313" key="3">
    <source>
        <dbReference type="Proteomes" id="UP001168821"/>
    </source>
</evidence>
<name>A0AA38HG31_9CUCU</name>
<dbReference type="InterPro" id="IPR036005">
    <property type="entry name" value="Creatinase/aminopeptidase-like"/>
</dbReference>
<dbReference type="InterPro" id="IPR001714">
    <property type="entry name" value="Pept_M24_MAP"/>
</dbReference>
<proteinExistence type="predicted"/>
<accession>A0AA38HG31</accession>
<dbReference type="CDD" id="cd01092">
    <property type="entry name" value="APP-like"/>
    <property type="match status" value="1"/>
</dbReference>
<sequence length="198" mass="21407">MTELELARFVSDAFLAHGAQKLSFDTIIASGENGSMPHAVPTNKVINAGELVTLDMGCYFGGYCSDQTRTFAMGSVEKPELEKIYNIVLEAQQRGIDAVKPGVVSGDIHKICYDYIAEQGYGEFFTHGTGHGIGTQIHEEPYNASGHKTVLEAGMCVTVEPGIYVPGLGGVRIEDDILVTKNGHEFLTSAPRDLKIIK</sequence>
<dbReference type="Proteomes" id="UP001168821">
    <property type="component" value="Unassembled WGS sequence"/>
</dbReference>
<dbReference type="Pfam" id="PF00557">
    <property type="entry name" value="Peptidase_M24"/>
    <property type="match status" value="1"/>
</dbReference>